<accession>A0ABN5NCU3</accession>
<protein>
    <submittedName>
        <fullName evidence="2">DUF927 domain-containing protein</fullName>
    </submittedName>
</protein>
<dbReference type="RefSeq" id="WP_116821951.1">
    <property type="nucleotide sequence ID" value="NZ_CP030926.1"/>
</dbReference>
<sequence length="812" mass="92463">MANRKSVTQSVEKVLPGAKIIKCLGYLNGNTNYSAAKRPFESYKNKESLTEEGIQKHLSKGGWIGALIPRGFIVIDVDILEHASYLVELLRGEKVHHHLIKTPRGFQFIFKATSNENVQVKMISHFFSSIGIVVDTRVGTTNSLIVFPTYNTEGRFISQITDHPNELPWFLRPVWNAEKTKGYEFSIPMQNGSRNQSLYDFGRRLKSTGVPMEQVEKSMLLIYQYFCIDKDVSYTINDVKASIASIGKLESTTRKKQLVQSESSNNDFDKVSGFVIPEPYRIKHDSLYRIEMKKVYGEFQDIEVFVSRNVPFITKYLEHIEKSEIYYEISWRNKGKDYKETVPAGMLASRRELLALADKGLSCNDSNSKHLIEYFDLFIGLNEIPTVKMVNRLGDVKGNFIHPISTKDIHIVPSDGGEQQILESFGVKGTVESWIKNVFNLVKDHPKAVFPLLASFASVILHEFDMKPIVVDVSGESSSGKSGLLLLCSSVWGNPKEYIGSFNVTKVAVERRSAFLNSYPQILDDSNGVNDTKMIQTMIYQFVNNIGKLRGSITGSQHTASWRSIMLTSGENEILAYAEAQGVAARVIPITDFSFEGEDESFSGKLYTSFTDNHGAIGIEFLNRWKDKRNIYSREFEEYRKMYLEKSIKNDVARRISLHYSFIVFTGKVLNDLFNREGLNVDLNALEALFYNISNENKAVDRPLLELEQLLEEIDSNRNRLYVEYEPTQTISALYHNGELYLTPAYIKESLGVNAKQIRSAWLKRNVTVSFKNKDLDVDYTTINKRGRAHKGILINKDIIKKLGFDFSTKKF</sequence>
<keyword evidence="3" id="KW-1185">Reference proteome</keyword>
<name>A0ABN5NCU3_9BACI</name>
<evidence type="ECO:0000313" key="3">
    <source>
        <dbReference type="Proteomes" id="UP000260457"/>
    </source>
</evidence>
<organism evidence="2 3">
    <name type="scientific">Peribacillus butanolivorans</name>
    <dbReference type="NCBI Taxonomy" id="421767"/>
    <lineage>
        <taxon>Bacteria</taxon>
        <taxon>Bacillati</taxon>
        <taxon>Bacillota</taxon>
        <taxon>Bacilli</taxon>
        <taxon>Bacillales</taxon>
        <taxon>Bacillaceae</taxon>
        <taxon>Peribacillus</taxon>
    </lineage>
</organism>
<evidence type="ECO:0000259" key="1">
    <source>
        <dbReference type="Pfam" id="PF06048"/>
    </source>
</evidence>
<dbReference type="Proteomes" id="UP000260457">
    <property type="component" value="Chromosome"/>
</dbReference>
<proteinExistence type="predicted"/>
<reference evidence="2 3" key="1">
    <citation type="submission" date="2018-07" db="EMBL/GenBank/DDBJ databases">
        <title>The molecular basis for the intramolecular migration of carboxyl group in the catabolism of para-hydroxybenzoate via gentisate.</title>
        <authorList>
            <person name="Zhao H."/>
            <person name="Xu Y."/>
            <person name="Lin S."/>
            <person name="Spain J.C."/>
            <person name="Zhou N.-Y."/>
        </authorList>
    </citation>
    <scope>NUCLEOTIDE SEQUENCE [LARGE SCALE GENOMIC DNA]</scope>
    <source>
        <strain evidence="2 3">PHB-7a</strain>
    </source>
</reference>
<dbReference type="Pfam" id="PF06048">
    <property type="entry name" value="DUF927"/>
    <property type="match status" value="1"/>
</dbReference>
<evidence type="ECO:0000313" key="2">
    <source>
        <dbReference type="EMBL" id="AXN41009.1"/>
    </source>
</evidence>
<feature type="domain" description="DUF927" evidence="1">
    <location>
        <begin position="280"/>
        <end position="560"/>
    </location>
</feature>
<dbReference type="InterPro" id="IPR009270">
    <property type="entry name" value="DUF927"/>
</dbReference>
<gene>
    <name evidence="2" type="ORF">DTO10_23290</name>
</gene>
<dbReference type="EMBL" id="CP030926">
    <property type="protein sequence ID" value="AXN41009.1"/>
    <property type="molecule type" value="Genomic_DNA"/>
</dbReference>